<proteinExistence type="inferred from homology"/>
<dbReference type="Gene3D" id="3.40.190.10">
    <property type="entry name" value="Periplasmic binding protein-like II"/>
    <property type="match status" value="1"/>
</dbReference>
<dbReference type="Pfam" id="PF03401">
    <property type="entry name" value="TctC"/>
    <property type="match status" value="1"/>
</dbReference>
<keyword evidence="4" id="KW-1185">Reference proteome</keyword>
<dbReference type="Gene3D" id="3.40.190.150">
    <property type="entry name" value="Bordetella uptake gene, domain 1"/>
    <property type="match status" value="1"/>
</dbReference>
<evidence type="ECO:0000313" key="4">
    <source>
        <dbReference type="Proteomes" id="UP000635316"/>
    </source>
</evidence>
<feature type="chain" id="PRO_5045401671" evidence="2">
    <location>
        <begin position="26"/>
        <end position="322"/>
    </location>
</feature>
<feature type="signal peptide" evidence="2">
    <location>
        <begin position="1"/>
        <end position="25"/>
    </location>
</feature>
<dbReference type="InterPro" id="IPR042100">
    <property type="entry name" value="Bug_dom1"/>
</dbReference>
<dbReference type="EMBL" id="JAENGP010000008">
    <property type="protein sequence ID" value="MBK1781101.1"/>
    <property type="molecule type" value="Genomic_DNA"/>
</dbReference>
<comment type="similarity">
    <text evidence="1">Belongs to the UPF0065 (bug) family.</text>
</comment>
<sequence>MKKSKLAMGAIIVVAGMAISSGVWAAWPNDKPIEIVVGFAPGGGTDTMTRTLSRFLEKKLGNEARIVVINKPGAGGELAATYVARSKPDGYTLGMVNVPGFIFMPMYRETTYQPEDLSLIARLVDDPSLIIAKKGSSVPADLSSIIKRLSEAPGSLSFGHAGDGTTGHIALLQLEKLKKIKSTPIPFKGAGEGKMSLMGQHIDYAIITQSEAPDLESPTSEFIGIALASKKRKLKSTPTTLDEGINIFTSSERGIGGPKGLPGDINAKLQTAIAEVMQDPEYLQAAKNDVPVLSFMPGKEWEDHLSKSRKELEPFIPLIKKK</sequence>
<evidence type="ECO:0000256" key="2">
    <source>
        <dbReference type="SAM" id="SignalP"/>
    </source>
</evidence>
<evidence type="ECO:0000313" key="3">
    <source>
        <dbReference type="EMBL" id="MBK1781101.1"/>
    </source>
</evidence>
<organism evidence="3 4">
    <name type="scientific">Advenella mandrilli</name>
    <dbReference type="NCBI Taxonomy" id="2800330"/>
    <lineage>
        <taxon>Bacteria</taxon>
        <taxon>Pseudomonadati</taxon>
        <taxon>Pseudomonadota</taxon>
        <taxon>Betaproteobacteria</taxon>
        <taxon>Burkholderiales</taxon>
        <taxon>Alcaligenaceae</taxon>
    </lineage>
</organism>
<dbReference type="CDD" id="cd07012">
    <property type="entry name" value="PBP2_Bug_TTT"/>
    <property type="match status" value="1"/>
</dbReference>
<dbReference type="RefSeq" id="WP_200235659.1">
    <property type="nucleotide sequence ID" value="NZ_JAENGP010000008.1"/>
</dbReference>
<accession>A0ABS1EBZ4</accession>
<dbReference type="PANTHER" id="PTHR42928">
    <property type="entry name" value="TRICARBOXYLATE-BINDING PROTEIN"/>
    <property type="match status" value="1"/>
</dbReference>
<evidence type="ECO:0000256" key="1">
    <source>
        <dbReference type="ARBA" id="ARBA00006987"/>
    </source>
</evidence>
<protein>
    <submittedName>
        <fullName evidence="3">Tripartite tricarboxylate transporter substrate binding protein</fullName>
    </submittedName>
</protein>
<keyword evidence="2" id="KW-0732">Signal</keyword>
<name>A0ABS1EBZ4_9BURK</name>
<comment type="caution">
    <text evidence="3">The sequence shown here is derived from an EMBL/GenBank/DDBJ whole genome shotgun (WGS) entry which is preliminary data.</text>
</comment>
<dbReference type="PIRSF" id="PIRSF017082">
    <property type="entry name" value="YflP"/>
    <property type="match status" value="1"/>
</dbReference>
<gene>
    <name evidence="3" type="ORF">JHL22_07720</name>
</gene>
<dbReference type="Proteomes" id="UP000635316">
    <property type="component" value="Unassembled WGS sequence"/>
</dbReference>
<dbReference type="InterPro" id="IPR005064">
    <property type="entry name" value="BUG"/>
</dbReference>
<reference evidence="3 4" key="1">
    <citation type="submission" date="2020-12" db="EMBL/GenBank/DDBJ databases">
        <authorList>
            <person name="Lu T."/>
            <person name="Wang Q."/>
            <person name="Han X."/>
        </authorList>
    </citation>
    <scope>NUCLEOTIDE SEQUENCE [LARGE SCALE GENOMIC DNA]</scope>
    <source>
        <strain evidence="3 4">WQ 585</strain>
    </source>
</reference>
<dbReference type="PANTHER" id="PTHR42928:SF5">
    <property type="entry name" value="BLR1237 PROTEIN"/>
    <property type="match status" value="1"/>
</dbReference>